<dbReference type="PANTHER" id="PTHR38409">
    <property type="entry name" value="MDM10-COMPLEMENTING PROTEIN 1"/>
    <property type="match status" value="1"/>
</dbReference>
<reference evidence="4" key="1">
    <citation type="submission" date="2021-02" db="EMBL/GenBank/DDBJ databases">
        <authorList>
            <person name="Syme A R."/>
            <person name="Syme A R."/>
            <person name="Moolhuijzen P."/>
        </authorList>
    </citation>
    <scope>NUCLEOTIDE SEQUENCE</scope>
    <source>
        <strain evidence="4">W1-1</strain>
    </source>
</reference>
<name>A0A6S6WGZ1_9PLEO</name>
<dbReference type="GO" id="GO:0055088">
    <property type="term" value="P:lipid homeostasis"/>
    <property type="evidence" value="ECO:0007669"/>
    <property type="project" value="InterPro"/>
</dbReference>
<evidence type="ECO:0000256" key="1">
    <source>
        <dbReference type="SAM" id="MobiDB-lite"/>
    </source>
</evidence>
<feature type="transmembrane region" description="Helical" evidence="2">
    <location>
        <begin position="191"/>
        <end position="215"/>
    </location>
</feature>
<evidence type="ECO:0000259" key="3">
    <source>
        <dbReference type="Pfam" id="PF07950"/>
    </source>
</evidence>
<evidence type="ECO:0000313" key="4">
    <source>
        <dbReference type="EMBL" id="CAE7216182.1"/>
    </source>
</evidence>
<dbReference type="InterPro" id="IPR012472">
    <property type="entry name" value="MCP1_TM"/>
</dbReference>
<feature type="compositionally biased region" description="Basic and acidic residues" evidence="1">
    <location>
        <begin position="43"/>
        <end position="52"/>
    </location>
</feature>
<organism evidence="4 5">
    <name type="scientific">Pyrenophora teres f. teres</name>
    <dbReference type="NCBI Taxonomy" id="97479"/>
    <lineage>
        <taxon>Eukaryota</taxon>
        <taxon>Fungi</taxon>
        <taxon>Dikarya</taxon>
        <taxon>Ascomycota</taxon>
        <taxon>Pezizomycotina</taxon>
        <taxon>Dothideomycetes</taxon>
        <taxon>Pleosporomycetidae</taxon>
        <taxon>Pleosporales</taxon>
        <taxon>Pleosporineae</taxon>
        <taxon>Pleosporaceae</taxon>
        <taxon>Pyrenophora</taxon>
    </lineage>
</organism>
<feature type="transmembrane region" description="Helical" evidence="2">
    <location>
        <begin position="235"/>
        <end position="263"/>
    </location>
</feature>
<keyword evidence="2" id="KW-0472">Membrane</keyword>
<feature type="transmembrane region" description="Helical" evidence="2">
    <location>
        <begin position="293"/>
        <end position="314"/>
    </location>
</feature>
<feature type="transmembrane region" description="Helical" evidence="2">
    <location>
        <begin position="109"/>
        <end position="131"/>
    </location>
</feature>
<evidence type="ECO:0000313" key="5">
    <source>
        <dbReference type="Proteomes" id="UP000472372"/>
    </source>
</evidence>
<dbReference type="Pfam" id="PF07950">
    <property type="entry name" value="MCP1_TM"/>
    <property type="match status" value="1"/>
</dbReference>
<protein>
    <submittedName>
        <fullName evidence="4">DUF1691 domain containing protein</fullName>
    </submittedName>
</protein>
<dbReference type="EMBL" id="HG992987">
    <property type="protein sequence ID" value="CAE7216182.1"/>
    <property type="molecule type" value="Genomic_DNA"/>
</dbReference>
<gene>
    <name evidence="4" type="ORF">PTTW11_10791</name>
</gene>
<feature type="transmembrane region" description="Helical" evidence="2">
    <location>
        <begin position="151"/>
        <end position="171"/>
    </location>
</feature>
<evidence type="ECO:0000256" key="2">
    <source>
        <dbReference type="SAM" id="Phobius"/>
    </source>
</evidence>
<accession>A0A6S6WGZ1</accession>
<dbReference type="AlphaFoldDB" id="A0A6S6WGZ1"/>
<sequence>MESNPDLPPIDDDEAGVMGLTEVDPSPVEDTPTEYRANSYFPDQERPEGGETKEMQGIRRMNTLGLRLGDRGPAWWRASSQNFKMNISNGKLLTYPPVLRIQKYSSYTFTAFAALHITNVSIIPFATRSVSESNRYLLLTRPYYQSTLTEPLLVGLPLLAHVTSGIALRLWRRRQALKRYGAETRTDKRTIPWPVLSGTSALGYALVPFAGFHIWTTRILPLYAHGDSSLISLNYISHGFALQPLVSFAGFTAMVGVGVWHFVWGGAKWLGWAPSQVSNEEEDRELVRKKRWYVINGISAAIAGLWLAGSLGVVGRDGKMGGWVGKEYDELYKYLPSFVRW</sequence>
<dbReference type="Proteomes" id="UP000472372">
    <property type="component" value="Chromosome 11"/>
</dbReference>
<dbReference type="InterPro" id="IPR039960">
    <property type="entry name" value="MCP1"/>
</dbReference>
<dbReference type="GO" id="GO:0005741">
    <property type="term" value="C:mitochondrial outer membrane"/>
    <property type="evidence" value="ECO:0007669"/>
    <property type="project" value="TreeGrafter"/>
</dbReference>
<feature type="domain" description="Mitochondrial adapter protein MCP1 transmembrane" evidence="3">
    <location>
        <begin position="208"/>
        <end position="318"/>
    </location>
</feature>
<feature type="region of interest" description="Disordered" evidence="1">
    <location>
        <begin position="1"/>
        <end position="52"/>
    </location>
</feature>
<dbReference type="PANTHER" id="PTHR38409:SF1">
    <property type="entry name" value="MITOCHONDRIAL ADAPTER PROTEIN MCP1"/>
    <property type="match status" value="1"/>
</dbReference>
<keyword evidence="2" id="KW-0812">Transmembrane</keyword>
<dbReference type="GO" id="GO:0007005">
    <property type="term" value="P:mitochondrion organization"/>
    <property type="evidence" value="ECO:0007669"/>
    <property type="project" value="TreeGrafter"/>
</dbReference>
<proteinExistence type="predicted"/>
<keyword evidence="2" id="KW-1133">Transmembrane helix</keyword>